<evidence type="ECO:0000313" key="6">
    <source>
        <dbReference type="Proteomes" id="UP001597119"/>
    </source>
</evidence>
<dbReference type="PANTHER" id="PTHR43877">
    <property type="entry name" value="AMINOALKYLPHOSPHONATE N-ACETYLTRANSFERASE-RELATED-RELATED"/>
    <property type="match status" value="1"/>
</dbReference>
<dbReference type="PANTHER" id="PTHR43877:SF1">
    <property type="entry name" value="ACETYLTRANSFERASE"/>
    <property type="match status" value="1"/>
</dbReference>
<dbReference type="SUPFAM" id="SSF55729">
    <property type="entry name" value="Acyl-CoA N-acyltransferases (Nat)"/>
    <property type="match status" value="1"/>
</dbReference>
<proteinExistence type="predicted"/>
<name>A0ABD6C928_9EURY</name>
<keyword evidence="6" id="KW-1185">Reference proteome</keyword>
<evidence type="ECO:0000256" key="2">
    <source>
        <dbReference type="ARBA" id="ARBA00023315"/>
    </source>
</evidence>
<dbReference type="Proteomes" id="UP001597119">
    <property type="component" value="Unassembled WGS sequence"/>
</dbReference>
<feature type="region of interest" description="Disordered" evidence="3">
    <location>
        <begin position="185"/>
        <end position="204"/>
    </location>
</feature>
<evidence type="ECO:0000256" key="1">
    <source>
        <dbReference type="ARBA" id="ARBA00022679"/>
    </source>
</evidence>
<dbReference type="PROSITE" id="PS51186">
    <property type="entry name" value="GNAT"/>
    <property type="match status" value="1"/>
</dbReference>
<dbReference type="CDD" id="cd04301">
    <property type="entry name" value="NAT_SF"/>
    <property type="match status" value="1"/>
</dbReference>
<dbReference type="InterPro" id="IPR016181">
    <property type="entry name" value="Acyl_CoA_acyltransferase"/>
</dbReference>
<dbReference type="Pfam" id="PF13673">
    <property type="entry name" value="Acetyltransf_10"/>
    <property type="match status" value="1"/>
</dbReference>
<comment type="caution">
    <text evidence="5">The sequence shown here is derived from an EMBL/GenBank/DDBJ whole genome shotgun (WGS) entry which is preliminary data.</text>
</comment>
<evidence type="ECO:0000259" key="4">
    <source>
        <dbReference type="PROSITE" id="PS51186"/>
    </source>
</evidence>
<gene>
    <name evidence="5" type="ORF">ACFR9U_06195</name>
</gene>
<feature type="compositionally biased region" description="Acidic residues" evidence="3">
    <location>
        <begin position="185"/>
        <end position="194"/>
    </location>
</feature>
<reference evidence="5 6" key="1">
    <citation type="journal article" date="2019" name="Int. J. Syst. Evol. Microbiol.">
        <title>The Global Catalogue of Microorganisms (GCM) 10K type strain sequencing project: providing services to taxonomists for standard genome sequencing and annotation.</title>
        <authorList>
            <consortium name="The Broad Institute Genomics Platform"/>
            <consortium name="The Broad Institute Genome Sequencing Center for Infectious Disease"/>
            <person name="Wu L."/>
            <person name="Ma J."/>
        </authorList>
    </citation>
    <scope>NUCLEOTIDE SEQUENCE [LARGE SCALE GENOMIC DNA]</scope>
    <source>
        <strain evidence="5 6">CGMCC 1.12125</strain>
    </source>
</reference>
<keyword evidence="1 5" id="KW-0808">Transferase</keyword>
<evidence type="ECO:0000313" key="5">
    <source>
        <dbReference type="EMBL" id="MFD1586565.1"/>
    </source>
</evidence>
<dbReference type="EMBL" id="JBHUDJ010000002">
    <property type="protein sequence ID" value="MFD1586565.1"/>
    <property type="molecule type" value="Genomic_DNA"/>
</dbReference>
<protein>
    <submittedName>
        <fullName evidence="5">GNAT family N-acetyltransferase</fullName>
        <ecNumber evidence="5">2.3.1.-</ecNumber>
    </submittedName>
</protein>
<sequence>MSDIRFRRATPADAGEILATKRAAIEELEHWQYSPEQIRAWAPKDSYLDTFEQAIDTDRFVVHVAEDDGTIVGYGALNVPDERIDAVYVHPDHHGRGIATVLVKQLELSAEFQGIVELDVMAAKNAVAFYRSVGYWRLDDEVTTIEDVDLELVRMRKDLDPTDLDVDADATDAAESGEWFDLEEYFDDDSDPDEWFGSTAEIEE</sequence>
<dbReference type="InterPro" id="IPR050832">
    <property type="entry name" value="Bact_Acetyltransf"/>
</dbReference>
<keyword evidence="2 5" id="KW-0012">Acyltransferase</keyword>
<dbReference type="AlphaFoldDB" id="A0ABD6C928"/>
<dbReference type="InterPro" id="IPR000182">
    <property type="entry name" value="GNAT_dom"/>
</dbReference>
<dbReference type="Gene3D" id="3.40.630.30">
    <property type="match status" value="1"/>
</dbReference>
<dbReference type="EC" id="2.3.1.-" evidence="5"/>
<organism evidence="5 6">
    <name type="scientific">Halorientalis brevis</name>
    <dbReference type="NCBI Taxonomy" id="1126241"/>
    <lineage>
        <taxon>Archaea</taxon>
        <taxon>Methanobacteriati</taxon>
        <taxon>Methanobacteriota</taxon>
        <taxon>Stenosarchaea group</taxon>
        <taxon>Halobacteria</taxon>
        <taxon>Halobacteriales</taxon>
        <taxon>Haloarculaceae</taxon>
        <taxon>Halorientalis</taxon>
    </lineage>
</organism>
<dbReference type="GO" id="GO:0016746">
    <property type="term" value="F:acyltransferase activity"/>
    <property type="evidence" value="ECO:0007669"/>
    <property type="project" value="UniProtKB-KW"/>
</dbReference>
<dbReference type="RefSeq" id="WP_247379448.1">
    <property type="nucleotide sequence ID" value="NZ_JALLGV010000007.1"/>
</dbReference>
<accession>A0ABD6C928</accession>
<feature type="domain" description="N-acetyltransferase" evidence="4">
    <location>
        <begin position="4"/>
        <end position="160"/>
    </location>
</feature>
<evidence type="ECO:0000256" key="3">
    <source>
        <dbReference type="SAM" id="MobiDB-lite"/>
    </source>
</evidence>